<comment type="caution">
    <text evidence="2">The sequence shown here is derived from an EMBL/GenBank/DDBJ whole genome shotgun (WGS) entry which is preliminary data.</text>
</comment>
<protein>
    <submittedName>
        <fullName evidence="2">GIP protein</fullName>
    </submittedName>
</protein>
<dbReference type="Proteomes" id="UP000649617">
    <property type="component" value="Unassembled WGS sequence"/>
</dbReference>
<sequence>AGQSTKQQGDDDAPEQGNNVDGECNQAPSDHIYEGEAGNQEDDQRVDLDGLVQVFTVAGPCLASVKLRQKFSLLNKVPASKLKKKTACAVCGDIEHWKGDPQCKVSGATAASSTTASSPSTAPKKGGKGDKPHQTFTVMRSDLGNYEVRSAYGAAFAEHQPGG</sequence>
<organism evidence="2 3">
    <name type="scientific">Symbiodinium pilosum</name>
    <name type="common">Dinoflagellate</name>
    <dbReference type="NCBI Taxonomy" id="2952"/>
    <lineage>
        <taxon>Eukaryota</taxon>
        <taxon>Sar</taxon>
        <taxon>Alveolata</taxon>
        <taxon>Dinophyceae</taxon>
        <taxon>Suessiales</taxon>
        <taxon>Symbiodiniaceae</taxon>
        <taxon>Symbiodinium</taxon>
    </lineage>
</organism>
<feature type="compositionally biased region" description="Low complexity" evidence="1">
    <location>
        <begin position="108"/>
        <end position="123"/>
    </location>
</feature>
<evidence type="ECO:0000256" key="1">
    <source>
        <dbReference type="SAM" id="MobiDB-lite"/>
    </source>
</evidence>
<accession>A0A812KJP0</accession>
<gene>
    <name evidence="2" type="primary">GIP</name>
    <name evidence="2" type="ORF">SPIL2461_LOCUS3330</name>
</gene>
<dbReference type="EMBL" id="CAJNIZ010004014">
    <property type="protein sequence ID" value="CAE7228142.1"/>
    <property type="molecule type" value="Genomic_DNA"/>
</dbReference>
<evidence type="ECO:0000313" key="2">
    <source>
        <dbReference type="EMBL" id="CAE7228142.1"/>
    </source>
</evidence>
<name>A0A812KJP0_SYMPI</name>
<reference evidence="2" key="1">
    <citation type="submission" date="2021-02" db="EMBL/GenBank/DDBJ databases">
        <authorList>
            <person name="Dougan E. K."/>
            <person name="Rhodes N."/>
            <person name="Thang M."/>
            <person name="Chan C."/>
        </authorList>
    </citation>
    <scope>NUCLEOTIDE SEQUENCE</scope>
</reference>
<evidence type="ECO:0000313" key="3">
    <source>
        <dbReference type="Proteomes" id="UP000649617"/>
    </source>
</evidence>
<feature type="non-terminal residue" evidence="2">
    <location>
        <position position="1"/>
    </location>
</feature>
<feature type="region of interest" description="Disordered" evidence="1">
    <location>
        <begin position="1"/>
        <end position="44"/>
    </location>
</feature>
<feature type="region of interest" description="Disordered" evidence="1">
    <location>
        <begin position="102"/>
        <end position="135"/>
    </location>
</feature>
<keyword evidence="3" id="KW-1185">Reference proteome</keyword>
<proteinExistence type="predicted"/>
<dbReference type="AlphaFoldDB" id="A0A812KJP0"/>